<evidence type="ECO:0000313" key="2">
    <source>
        <dbReference type="EMBL" id="RAS65639.1"/>
    </source>
</evidence>
<evidence type="ECO:0008006" key="4">
    <source>
        <dbReference type="Google" id="ProtNLM"/>
    </source>
</evidence>
<gene>
    <name evidence="2" type="ORF">C8D87_104189</name>
</gene>
<organism evidence="2 3">
    <name type="scientific">Lentzea atacamensis</name>
    <dbReference type="NCBI Taxonomy" id="531938"/>
    <lineage>
        <taxon>Bacteria</taxon>
        <taxon>Bacillati</taxon>
        <taxon>Actinomycetota</taxon>
        <taxon>Actinomycetes</taxon>
        <taxon>Pseudonocardiales</taxon>
        <taxon>Pseudonocardiaceae</taxon>
        <taxon>Lentzea</taxon>
    </lineage>
</organism>
<evidence type="ECO:0000313" key="3">
    <source>
        <dbReference type="Proteomes" id="UP000248714"/>
    </source>
</evidence>
<dbReference type="Proteomes" id="UP000248714">
    <property type="component" value="Unassembled WGS sequence"/>
</dbReference>
<sequence>MAGDILLAVLVTSAVFVTGYVWWSHFKETRIYYRLWVWAWKRKR</sequence>
<evidence type="ECO:0000256" key="1">
    <source>
        <dbReference type="SAM" id="Phobius"/>
    </source>
</evidence>
<keyword evidence="3" id="KW-1185">Reference proteome</keyword>
<feature type="transmembrane region" description="Helical" evidence="1">
    <location>
        <begin position="6"/>
        <end position="23"/>
    </location>
</feature>
<dbReference type="EMBL" id="QLTT01000004">
    <property type="protein sequence ID" value="RAS65639.1"/>
    <property type="molecule type" value="Genomic_DNA"/>
</dbReference>
<comment type="caution">
    <text evidence="2">The sequence shown here is derived from an EMBL/GenBank/DDBJ whole genome shotgun (WGS) entry which is preliminary data.</text>
</comment>
<name>A0ABX9E7I3_9PSEU</name>
<protein>
    <recommendedName>
        <fullName evidence="4">DUF418 domain-containing protein</fullName>
    </recommendedName>
</protein>
<keyword evidence="1" id="KW-0472">Membrane</keyword>
<keyword evidence="1" id="KW-0812">Transmembrane</keyword>
<keyword evidence="1" id="KW-1133">Transmembrane helix</keyword>
<proteinExistence type="predicted"/>
<reference evidence="2 3" key="1">
    <citation type="submission" date="2018-06" db="EMBL/GenBank/DDBJ databases">
        <title>Genomic Encyclopedia of Type Strains, Phase IV (KMG-IV): sequencing the most valuable type-strain genomes for metagenomic binning, comparative biology and taxonomic classification.</title>
        <authorList>
            <person name="Goeker M."/>
        </authorList>
    </citation>
    <scope>NUCLEOTIDE SEQUENCE [LARGE SCALE GENOMIC DNA]</scope>
    <source>
        <strain evidence="2 3">DSM 45479</strain>
    </source>
</reference>
<accession>A0ABX9E7I3</accession>